<dbReference type="Pfam" id="PF22990">
    <property type="entry name" value="ABHD16_N"/>
    <property type="match status" value="1"/>
</dbReference>
<evidence type="ECO:0000259" key="1">
    <source>
        <dbReference type="Pfam" id="PF22990"/>
    </source>
</evidence>
<dbReference type="Proteomes" id="UP001476798">
    <property type="component" value="Unassembled WGS sequence"/>
</dbReference>
<proteinExistence type="predicted"/>
<keyword evidence="3" id="KW-1185">Reference proteome</keyword>
<feature type="domain" description="Phosphatidylserine Lipase ABHD16 N-terminal" evidence="1">
    <location>
        <begin position="18"/>
        <end position="106"/>
    </location>
</feature>
<dbReference type="InterPro" id="IPR054518">
    <property type="entry name" value="ABHD16_N"/>
</dbReference>
<name>A0ABV0MY86_9TELE</name>
<accession>A0ABV0MY86</accession>
<dbReference type="EMBL" id="JAHRIO010020101">
    <property type="protein sequence ID" value="MEQ2164087.1"/>
    <property type="molecule type" value="Genomic_DNA"/>
</dbReference>
<comment type="caution">
    <text evidence="2">The sequence shown here is derived from an EMBL/GenBank/DDBJ whole genome shotgun (WGS) entry which is preliminary data.</text>
</comment>
<organism evidence="2 3">
    <name type="scientific">Goodea atripinnis</name>
    <dbReference type="NCBI Taxonomy" id="208336"/>
    <lineage>
        <taxon>Eukaryota</taxon>
        <taxon>Metazoa</taxon>
        <taxon>Chordata</taxon>
        <taxon>Craniata</taxon>
        <taxon>Vertebrata</taxon>
        <taxon>Euteleostomi</taxon>
        <taxon>Actinopterygii</taxon>
        <taxon>Neopterygii</taxon>
        <taxon>Teleostei</taxon>
        <taxon>Neoteleostei</taxon>
        <taxon>Acanthomorphata</taxon>
        <taxon>Ovalentaria</taxon>
        <taxon>Atherinomorphae</taxon>
        <taxon>Cyprinodontiformes</taxon>
        <taxon>Goodeidae</taxon>
        <taxon>Goodea</taxon>
    </lineage>
</organism>
<gene>
    <name evidence="2" type="ORF">GOODEAATRI_002953</name>
</gene>
<reference evidence="2 3" key="1">
    <citation type="submission" date="2021-06" db="EMBL/GenBank/DDBJ databases">
        <authorList>
            <person name="Palmer J.M."/>
        </authorList>
    </citation>
    <scope>NUCLEOTIDE SEQUENCE [LARGE SCALE GENOMIC DNA]</scope>
    <source>
        <strain evidence="2 3">GA_2019</strain>
        <tissue evidence="2">Muscle</tissue>
    </source>
</reference>
<evidence type="ECO:0000313" key="2">
    <source>
        <dbReference type="EMBL" id="MEQ2164087.1"/>
    </source>
</evidence>
<sequence>MSQGEGCRSHSGGRMASWMLYRCVFGPHLQRIHRSPDQSRPEGRLTRRVRVDVFRAVLEQLNADTDFYIDFNRFGYICSSKLVPVSQYVGTVLVCLLGVACLRGTGPAGQED</sequence>
<protein>
    <recommendedName>
        <fullName evidence="1">Phosphatidylserine Lipase ABHD16 N-terminal domain-containing protein</fullName>
    </recommendedName>
</protein>
<evidence type="ECO:0000313" key="3">
    <source>
        <dbReference type="Proteomes" id="UP001476798"/>
    </source>
</evidence>